<dbReference type="EMBL" id="FNFO01000012">
    <property type="protein sequence ID" value="SDM32854.1"/>
    <property type="molecule type" value="Genomic_DNA"/>
</dbReference>
<dbReference type="Gene3D" id="3.40.710.10">
    <property type="entry name" value="DD-peptidase/beta-lactamase superfamily"/>
    <property type="match status" value="1"/>
</dbReference>
<protein>
    <submittedName>
        <fullName evidence="3">Por secretion system C-terminal sorting domain-containing protein</fullName>
    </submittedName>
</protein>
<dbReference type="SUPFAM" id="SSF56601">
    <property type="entry name" value="beta-lactamase/transpeptidase-like"/>
    <property type="match status" value="1"/>
</dbReference>
<dbReference type="InterPro" id="IPR001466">
    <property type="entry name" value="Beta-lactam-related"/>
</dbReference>
<dbReference type="OrthoDB" id="9793489at2"/>
<dbReference type="Pfam" id="PF00144">
    <property type="entry name" value="Beta-lactamase"/>
    <property type="match status" value="1"/>
</dbReference>
<dbReference type="RefSeq" id="WP_089687153.1">
    <property type="nucleotide sequence ID" value="NZ_FNFO01000012.1"/>
</dbReference>
<gene>
    <name evidence="3" type="ORF">SAMN05421823_112103</name>
</gene>
<evidence type="ECO:0000313" key="3">
    <source>
        <dbReference type="EMBL" id="SDM32854.1"/>
    </source>
</evidence>
<proteinExistence type="predicted"/>
<dbReference type="InterPro" id="IPR050491">
    <property type="entry name" value="AmpC-like"/>
</dbReference>
<evidence type="ECO:0000259" key="1">
    <source>
        <dbReference type="Pfam" id="PF00144"/>
    </source>
</evidence>
<reference evidence="3 4" key="1">
    <citation type="submission" date="2016-10" db="EMBL/GenBank/DDBJ databases">
        <authorList>
            <person name="de Groot N.N."/>
        </authorList>
    </citation>
    <scope>NUCLEOTIDE SEQUENCE [LARGE SCALE GENOMIC DNA]</scope>
    <source>
        <strain evidence="3 4">DSM 25186</strain>
    </source>
</reference>
<feature type="domain" description="Beta-lactamase-related" evidence="1">
    <location>
        <begin position="53"/>
        <end position="395"/>
    </location>
</feature>
<organism evidence="3 4">
    <name type="scientific">Catalinimonas alkaloidigena</name>
    <dbReference type="NCBI Taxonomy" id="1075417"/>
    <lineage>
        <taxon>Bacteria</taxon>
        <taxon>Pseudomonadati</taxon>
        <taxon>Bacteroidota</taxon>
        <taxon>Cytophagia</taxon>
        <taxon>Cytophagales</taxon>
        <taxon>Catalimonadaceae</taxon>
        <taxon>Catalinimonas</taxon>
    </lineage>
</organism>
<dbReference type="Proteomes" id="UP000198510">
    <property type="component" value="Unassembled WGS sequence"/>
</dbReference>
<evidence type="ECO:0000259" key="2">
    <source>
        <dbReference type="Pfam" id="PF18962"/>
    </source>
</evidence>
<evidence type="ECO:0000313" key="4">
    <source>
        <dbReference type="Proteomes" id="UP000198510"/>
    </source>
</evidence>
<name>A0A1G9SBK8_9BACT</name>
<dbReference type="Pfam" id="PF18962">
    <property type="entry name" value="Por_Secre_tail"/>
    <property type="match status" value="1"/>
</dbReference>
<dbReference type="PANTHER" id="PTHR46825:SF7">
    <property type="entry name" value="D-ALANYL-D-ALANINE CARBOXYPEPTIDASE"/>
    <property type="match status" value="1"/>
</dbReference>
<dbReference type="AlphaFoldDB" id="A0A1G9SBK8"/>
<dbReference type="InterPro" id="IPR012338">
    <property type="entry name" value="Beta-lactam/transpept-like"/>
</dbReference>
<accession>A0A1G9SBK8</accession>
<keyword evidence="4" id="KW-1185">Reference proteome</keyword>
<dbReference type="InterPro" id="IPR026444">
    <property type="entry name" value="Secre_tail"/>
</dbReference>
<feature type="domain" description="Secretion system C-terminal sorting" evidence="2">
    <location>
        <begin position="422"/>
        <end position="497"/>
    </location>
</feature>
<dbReference type="PANTHER" id="PTHR46825">
    <property type="entry name" value="D-ALANYL-D-ALANINE-CARBOXYPEPTIDASE/ENDOPEPTIDASE AMPH"/>
    <property type="match status" value="1"/>
</dbReference>
<dbReference type="STRING" id="1075417.SAMN05421823_112103"/>
<dbReference type="NCBIfam" id="TIGR04183">
    <property type="entry name" value="Por_Secre_tail"/>
    <property type="match status" value="1"/>
</dbReference>
<sequence>MLRSFWRNALLAGVLFGIRVDIGSAQTLPSAVQTRLQAVLDSFQRNPANPYIGGISAAVRIEGVGQWEGATGFAARNIDAQNNLLPGGTPFAPDTLARMYSVTKTFTAALILELAEEGYFHLGDSIGTYLPLRTINPQLSGAVTIRQLLSHQSGFSDYVFEQEFLALTAAQPTRNWEPEEIVATARKIDEVGARRKYSSTNYILLGMLAEAVTQTPAAELYRTRFFEPLGLSSMYFAATEPRGNRGKLAAPHENVSQFNPIFQLTQQPLFPDTVTNISRLPFEGVASAAYTGGAMVSTARDMAAWGAALYGGRATSQAVLDTMVNSLYDAINAGGDYLGYGITADQRINDHEFFYGHGGAAPGYRALLGYQPDKRITLAVMSNYGGGDPFEVARRLFEVLPADLVTALDAADLSGSGAMQFFPNPATDHVTWQFTPAHPMPVQLEVYDLRGVRVKTLFRGMVHSATEQQFSTVGLSAGTYVVRLQTAAGSFSRKLVIR</sequence>